<proteinExistence type="predicted"/>
<accession>A0AAD6ZNR8</accession>
<sequence>IDVVIFSPLKGYWTEEKNEFERTTRQKMDKTNFLKIYGRAHVRALTEANIKAAFRKTGLWPID</sequence>
<keyword evidence="2" id="KW-1185">Reference proteome</keyword>
<feature type="non-terminal residue" evidence="1">
    <location>
        <position position="63"/>
    </location>
</feature>
<evidence type="ECO:0000313" key="1">
    <source>
        <dbReference type="EMBL" id="KAJ7331423.1"/>
    </source>
</evidence>
<feature type="non-terminal residue" evidence="1">
    <location>
        <position position="1"/>
    </location>
</feature>
<organism evidence="1 2">
    <name type="scientific">Mycena albidolilacea</name>
    <dbReference type="NCBI Taxonomy" id="1033008"/>
    <lineage>
        <taxon>Eukaryota</taxon>
        <taxon>Fungi</taxon>
        <taxon>Dikarya</taxon>
        <taxon>Basidiomycota</taxon>
        <taxon>Agaricomycotina</taxon>
        <taxon>Agaricomycetes</taxon>
        <taxon>Agaricomycetidae</taxon>
        <taxon>Agaricales</taxon>
        <taxon>Marasmiineae</taxon>
        <taxon>Mycenaceae</taxon>
        <taxon>Mycena</taxon>
    </lineage>
</organism>
<name>A0AAD6ZNR8_9AGAR</name>
<reference evidence="1" key="1">
    <citation type="submission" date="2023-03" db="EMBL/GenBank/DDBJ databases">
        <title>Massive genome expansion in bonnet fungi (Mycena s.s.) driven by repeated elements and novel gene families across ecological guilds.</title>
        <authorList>
            <consortium name="Lawrence Berkeley National Laboratory"/>
            <person name="Harder C.B."/>
            <person name="Miyauchi S."/>
            <person name="Viragh M."/>
            <person name="Kuo A."/>
            <person name="Thoen E."/>
            <person name="Andreopoulos B."/>
            <person name="Lu D."/>
            <person name="Skrede I."/>
            <person name="Drula E."/>
            <person name="Henrissat B."/>
            <person name="Morin E."/>
            <person name="Kohler A."/>
            <person name="Barry K."/>
            <person name="LaButti K."/>
            <person name="Morin E."/>
            <person name="Salamov A."/>
            <person name="Lipzen A."/>
            <person name="Mereny Z."/>
            <person name="Hegedus B."/>
            <person name="Baldrian P."/>
            <person name="Stursova M."/>
            <person name="Weitz H."/>
            <person name="Taylor A."/>
            <person name="Grigoriev I.V."/>
            <person name="Nagy L.G."/>
            <person name="Martin F."/>
            <person name="Kauserud H."/>
        </authorList>
    </citation>
    <scope>NUCLEOTIDE SEQUENCE</scope>
    <source>
        <strain evidence="1">CBHHK002</strain>
    </source>
</reference>
<dbReference type="Proteomes" id="UP001218218">
    <property type="component" value="Unassembled WGS sequence"/>
</dbReference>
<evidence type="ECO:0000313" key="2">
    <source>
        <dbReference type="Proteomes" id="UP001218218"/>
    </source>
</evidence>
<dbReference type="AlphaFoldDB" id="A0AAD6ZNR8"/>
<protein>
    <submittedName>
        <fullName evidence="1">Uncharacterized protein</fullName>
    </submittedName>
</protein>
<comment type="caution">
    <text evidence="1">The sequence shown here is derived from an EMBL/GenBank/DDBJ whole genome shotgun (WGS) entry which is preliminary data.</text>
</comment>
<gene>
    <name evidence="1" type="ORF">DFH08DRAFT_617471</name>
</gene>
<dbReference type="EMBL" id="JARIHO010000035">
    <property type="protein sequence ID" value="KAJ7331423.1"/>
    <property type="molecule type" value="Genomic_DNA"/>
</dbReference>